<reference evidence="5" key="1">
    <citation type="submission" date="2024-06" db="EMBL/GenBank/DDBJ databases">
        <title>Multi-omics analyses provide insights into the biosynthesis of the anticancer antibiotic pleurotin in Hohenbuehelia grisea.</title>
        <authorList>
            <person name="Weaver J.A."/>
            <person name="Alberti F."/>
        </authorList>
    </citation>
    <scope>NUCLEOTIDE SEQUENCE [LARGE SCALE GENOMIC DNA]</scope>
    <source>
        <strain evidence="5">T-177</strain>
    </source>
</reference>
<dbReference type="Gene3D" id="1.10.167.10">
    <property type="entry name" value="Regulator of G-protein Signalling 4, domain 2"/>
    <property type="match status" value="1"/>
</dbReference>
<dbReference type="Pfam" id="PF00615">
    <property type="entry name" value="RGS"/>
    <property type="match status" value="1"/>
</dbReference>
<feature type="transmembrane region" description="Helical" evidence="2">
    <location>
        <begin position="443"/>
        <end position="461"/>
    </location>
</feature>
<evidence type="ECO:0000313" key="5">
    <source>
        <dbReference type="Proteomes" id="UP001556367"/>
    </source>
</evidence>
<dbReference type="EMBL" id="JASNQZ010000012">
    <property type="protein sequence ID" value="KAL0950046.1"/>
    <property type="molecule type" value="Genomic_DNA"/>
</dbReference>
<evidence type="ECO:0000313" key="4">
    <source>
        <dbReference type="EMBL" id="KAL0950046.1"/>
    </source>
</evidence>
<evidence type="ECO:0000256" key="2">
    <source>
        <dbReference type="SAM" id="Phobius"/>
    </source>
</evidence>
<sequence>MAKRKPPKTYAAKLHPLAAKWNIQKHLSDVSLANILAGDTCPPISLADFEAYLAFKEYSLENLQFIVWFQDYRKRFFELSAAEQAYSPGPSSSTFTFAAPSYADIERRAQESSSPRLSKSPERTSLATTLEFAPSPTRSAFLPLLSRNRSSECGSPLASSFLPKLPESAAHDRQPMRTECMRVISTFLRPGAPKELTLDEILRDTIIRNLAVNTHPDIFLPAYEEMYNTLERMSLPRFLAFATMNINRPKQVFWYLCGMLHLLGSIAIAVAIICLVSDMPLRKRAWRLFALPYAWFAGMQLFAAFRGFCNQVWNRNGVQLHAWEMHDDDEESKLFVDRIVSDKTPSSDMAIHLSQRPPGPESEDDHHDARHEISITIPVAPSHSDAGSTSATMIAPFLSNDSKDFSPSSSSANSFNRPPIFGPERIVQDPRIKAVHQQVMNSIYLVGTVYVILFAIIVFTVPSRADAH</sequence>
<protein>
    <recommendedName>
        <fullName evidence="3">RGS domain-containing protein</fullName>
    </recommendedName>
</protein>
<comment type="caution">
    <text evidence="4">The sequence shown here is derived from an EMBL/GenBank/DDBJ whole genome shotgun (WGS) entry which is preliminary data.</text>
</comment>
<keyword evidence="2" id="KW-0472">Membrane</keyword>
<dbReference type="SUPFAM" id="SSF48097">
    <property type="entry name" value="Regulator of G-protein signaling, RGS"/>
    <property type="match status" value="1"/>
</dbReference>
<gene>
    <name evidence="4" type="ORF">HGRIS_010054</name>
</gene>
<feature type="transmembrane region" description="Helical" evidence="2">
    <location>
        <begin position="288"/>
        <end position="308"/>
    </location>
</feature>
<feature type="region of interest" description="Disordered" evidence="1">
    <location>
        <begin position="347"/>
        <end position="367"/>
    </location>
</feature>
<name>A0ABR3J3C7_9AGAR</name>
<evidence type="ECO:0000256" key="1">
    <source>
        <dbReference type="SAM" id="MobiDB-lite"/>
    </source>
</evidence>
<feature type="domain" description="RGS" evidence="3">
    <location>
        <begin position="177"/>
        <end position="239"/>
    </location>
</feature>
<keyword evidence="5" id="KW-1185">Reference proteome</keyword>
<dbReference type="PANTHER" id="PTHR39466:SF1">
    <property type="entry name" value="RGS DOMAIN-CONTAINING PROTEIN"/>
    <property type="match status" value="1"/>
</dbReference>
<dbReference type="Proteomes" id="UP001556367">
    <property type="component" value="Unassembled WGS sequence"/>
</dbReference>
<dbReference type="PROSITE" id="PS50132">
    <property type="entry name" value="RGS"/>
    <property type="match status" value="1"/>
</dbReference>
<proteinExistence type="predicted"/>
<evidence type="ECO:0000259" key="3">
    <source>
        <dbReference type="PROSITE" id="PS50132"/>
    </source>
</evidence>
<dbReference type="PANTHER" id="PTHR39466">
    <property type="entry name" value="RGS DOMAIN-CONTAINING PROTEIN"/>
    <property type="match status" value="1"/>
</dbReference>
<keyword evidence="2" id="KW-0812">Transmembrane</keyword>
<dbReference type="SMART" id="SM00315">
    <property type="entry name" value="RGS"/>
    <property type="match status" value="1"/>
</dbReference>
<keyword evidence="2" id="KW-1133">Transmembrane helix</keyword>
<dbReference type="InterPro" id="IPR016137">
    <property type="entry name" value="RGS"/>
</dbReference>
<feature type="transmembrane region" description="Helical" evidence="2">
    <location>
        <begin position="252"/>
        <end position="276"/>
    </location>
</feature>
<organism evidence="4 5">
    <name type="scientific">Hohenbuehelia grisea</name>
    <dbReference type="NCBI Taxonomy" id="104357"/>
    <lineage>
        <taxon>Eukaryota</taxon>
        <taxon>Fungi</taxon>
        <taxon>Dikarya</taxon>
        <taxon>Basidiomycota</taxon>
        <taxon>Agaricomycotina</taxon>
        <taxon>Agaricomycetes</taxon>
        <taxon>Agaricomycetidae</taxon>
        <taxon>Agaricales</taxon>
        <taxon>Pleurotineae</taxon>
        <taxon>Pleurotaceae</taxon>
        <taxon>Hohenbuehelia</taxon>
    </lineage>
</organism>
<accession>A0ABR3J3C7</accession>
<dbReference type="InterPro" id="IPR036305">
    <property type="entry name" value="RGS_sf"/>
</dbReference>
<dbReference type="InterPro" id="IPR044926">
    <property type="entry name" value="RGS_subdomain_2"/>
</dbReference>